<dbReference type="GO" id="GO:0004519">
    <property type="term" value="F:endonuclease activity"/>
    <property type="evidence" value="ECO:0007669"/>
    <property type="project" value="InterPro"/>
</dbReference>
<dbReference type="GeneID" id="70588241"/>
<protein>
    <recommendedName>
        <fullName evidence="1">Homing endonuclease LAGLIDADG domain-containing protein</fullName>
    </recommendedName>
</protein>
<proteinExistence type="predicted"/>
<keyword evidence="2" id="KW-0496">Mitochondrion</keyword>
<dbReference type="Gene3D" id="3.10.28.10">
    <property type="entry name" value="Homing endonucleases"/>
    <property type="match status" value="2"/>
</dbReference>
<accession>A0A8A9WER5</accession>
<geneLocation type="mitochondrion" evidence="2"/>
<dbReference type="InterPro" id="IPR051289">
    <property type="entry name" value="LAGLIDADG_Endonuclease"/>
</dbReference>
<sequence length="319" mass="36683">MEKIIYIKIYLSVNSGLMRAFLKLHYVRKHPVLSIGPLKSYFLLGKIQYEGQSAGNMASSRGSSETTREAYILKDNLFKSWFIGFSEGKGSFMINKNGNLEFKIVHRSTDASVLFYIKKKLGFGVVRIQDKVKNNHCFKVNDEKGLLNLISIFNGNLYLDTKQKEFKLWIDAYNNKYGTTLVYLKNINNPDLSNYWLSGFTDAVGSFTCTIKDKPDKSGLVKLSYTLSQNGNFNQMKYLAEVLKGKIHFNNGIYEITVNTTKLSRIINYLNIHSLKTNKSIVYLNIRKIYFLIKNNKSLTNEDIKLLTKYKNNLNRLSS</sequence>
<dbReference type="SUPFAM" id="SSF55608">
    <property type="entry name" value="Homing endonucleases"/>
    <property type="match status" value="2"/>
</dbReference>
<name>A0A8A9WER5_9PEZI</name>
<dbReference type="EMBL" id="MW557546">
    <property type="protein sequence ID" value="QTT58148.1"/>
    <property type="molecule type" value="Genomic_DNA"/>
</dbReference>
<dbReference type="RefSeq" id="YP_010248870.1">
    <property type="nucleotide sequence ID" value="NC_060329.1"/>
</dbReference>
<dbReference type="InterPro" id="IPR027434">
    <property type="entry name" value="Homing_endonucl"/>
</dbReference>
<dbReference type="GO" id="GO:0005739">
    <property type="term" value="C:mitochondrion"/>
    <property type="evidence" value="ECO:0007669"/>
    <property type="project" value="UniProtKB-ARBA"/>
</dbReference>
<gene>
    <name evidence="2" type="primary">orf319</name>
</gene>
<feature type="domain" description="Homing endonuclease LAGLIDADG" evidence="1">
    <location>
        <begin position="83"/>
        <end position="173"/>
    </location>
</feature>
<evidence type="ECO:0000259" key="1">
    <source>
        <dbReference type="Pfam" id="PF00961"/>
    </source>
</evidence>
<dbReference type="InterPro" id="IPR004860">
    <property type="entry name" value="LAGLIDADG_dom"/>
</dbReference>
<evidence type="ECO:0000313" key="2">
    <source>
        <dbReference type="EMBL" id="QTT58148.1"/>
    </source>
</evidence>
<reference evidence="2" key="1">
    <citation type="submission" date="2021-02" db="EMBL/GenBank/DDBJ databases">
        <authorList>
            <person name="Yu H."/>
            <person name="He Y."/>
            <person name="Yang F."/>
        </authorList>
    </citation>
    <scope>NUCLEOTIDE SEQUENCE</scope>
</reference>
<organism evidence="2">
    <name type="scientific">Macrophomina phaseolina</name>
    <dbReference type="NCBI Taxonomy" id="35725"/>
    <lineage>
        <taxon>Eukaryota</taxon>
        <taxon>Fungi</taxon>
        <taxon>Dikarya</taxon>
        <taxon>Ascomycota</taxon>
        <taxon>Pezizomycotina</taxon>
        <taxon>Dothideomycetes</taxon>
        <taxon>Dothideomycetes incertae sedis</taxon>
        <taxon>Botryosphaeriales</taxon>
        <taxon>Botryosphaeriaceae</taxon>
        <taxon>Macrophomina</taxon>
    </lineage>
</organism>
<dbReference type="PANTHER" id="PTHR36181:SF3">
    <property type="entry name" value="INTRON-ENCODED DNA ENDONUCLEASE AI5 BETA"/>
    <property type="match status" value="1"/>
</dbReference>
<dbReference type="AlphaFoldDB" id="A0A8A9WER5"/>
<dbReference type="PANTHER" id="PTHR36181">
    <property type="entry name" value="INTRON-ENCODED ENDONUCLEASE AI3-RELATED"/>
    <property type="match status" value="1"/>
</dbReference>
<feature type="domain" description="Homing endonuclease LAGLIDADG" evidence="1">
    <location>
        <begin position="197"/>
        <end position="290"/>
    </location>
</feature>
<dbReference type="Pfam" id="PF00961">
    <property type="entry name" value="LAGLIDADG_1"/>
    <property type="match status" value="2"/>
</dbReference>